<dbReference type="RefSeq" id="WP_244763564.1">
    <property type="nucleotide sequence ID" value="NZ_JALJCJ010000008.1"/>
</dbReference>
<comment type="caution">
    <text evidence="2">The sequence shown here is derived from an EMBL/GenBank/DDBJ whole genome shotgun (WGS) entry which is preliminary data.</text>
</comment>
<feature type="domain" description="Beta-lactamase-related" evidence="1">
    <location>
        <begin position="73"/>
        <end position="380"/>
    </location>
</feature>
<dbReference type="Gene3D" id="3.40.710.10">
    <property type="entry name" value="DD-peptidase/beta-lactamase superfamily"/>
    <property type="match status" value="1"/>
</dbReference>
<dbReference type="Pfam" id="PF00144">
    <property type="entry name" value="Beta-lactamase"/>
    <property type="match status" value="1"/>
</dbReference>
<dbReference type="InterPro" id="IPR012338">
    <property type="entry name" value="Beta-lactam/transpept-like"/>
</dbReference>
<dbReference type="PANTHER" id="PTHR43283:SF7">
    <property type="entry name" value="BETA-LACTAMASE-RELATED DOMAIN-CONTAINING PROTEIN"/>
    <property type="match status" value="1"/>
</dbReference>
<evidence type="ECO:0000313" key="2">
    <source>
        <dbReference type="EMBL" id="MDO6124530.1"/>
    </source>
</evidence>
<protein>
    <submittedName>
        <fullName evidence="2">Beta-lactamase family protein</fullName>
    </submittedName>
</protein>
<dbReference type="PANTHER" id="PTHR43283">
    <property type="entry name" value="BETA-LACTAMASE-RELATED"/>
    <property type="match status" value="1"/>
</dbReference>
<name>A0ABT8XLF0_9HYPH</name>
<dbReference type="SUPFAM" id="SSF56601">
    <property type="entry name" value="beta-lactamase/transpeptidase-like"/>
    <property type="match status" value="1"/>
</dbReference>
<evidence type="ECO:0000259" key="1">
    <source>
        <dbReference type="Pfam" id="PF00144"/>
    </source>
</evidence>
<dbReference type="Proteomes" id="UP001177080">
    <property type="component" value="Unassembled WGS sequence"/>
</dbReference>
<organism evidence="2 3">
    <name type="scientific">Shinella curvata</name>
    <dbReference type="NCBI Taxonomy" id="1817964"/>
    <lineage>
        <taxon>Bacteria</taxon>
        <taxon>Pseudomonadati</taxon>
        <taxon>Pseudomonadota</taxon>
        <taxon>Alphaproteobacteria</taxon>
        <taxon>Hyphomicrobiales</taxon>
        <taxon>Rhizobiaceae</taxon>
        <taxon>Shinella</taxon>
    </lineage>
</organism>
<evidence type="ECO:0000313" key="3">
    <source>
        <dbReference type="Proteomes" id="UP001177080"/>
    </source>
</evidence>
<sequence>MIPFATRYGFARTDVRLDNWRKAPWSTWSFGHVRELVPSARIATAAPSMDQAIGDPYGLLEAPLAFAGEDRTIAAALRQTSTDALVVMKNGHVIADFYAPYMAPDSRHIVFSISKSVTGLLAGIVEGDGLLDPDAPVSAYVPEIAGSAYADATVRHLLDMRVSLNFEESYLDTTGAYGRYRRAVLWNPPQAGDIDPTMLGFLRTLRKGSGAHGGAFCYRSPNSDMLGLVIERASGQRYIDLATERLWKPLGATQDAEITVDATGAARAAGGVSMTARDLARLGEMMRRGGLSTTGQRILPAAWVDDTVRTGGSRQAWQESGDAWLPNGRYRNQWYQIGNPTDAFAAVGVHGQWLHVDPSAGTVIAKLSSQPEPSDEACDRLCLALLAELSREAA</sequence>
<gene>
    <name evidence="2" type="ORF">GB928_025390</name>
</gene>
<dbReference type="InterPro" id="IPR050789">
    <property type="entry name" value="Diverse_Enzym_Activities"/>
</dbReference>
<proteinExistence type="predicted"/>
<reference evidence="2" key="1">
    <citation type="submission" date="2022-04" db="EMBL/GenBank/DDBJ databases">
        <title>Shinella lacus sp. nov., a novel member of the genus Shinella from water.</title>
        <authorList>
            <person name="Deng Y."/>
        </authorList>
    </citation>
    <scope>NUCLEOTIDE SEQUENCE</scope>
    <source>
        <strain evidence="2">JCM 31239</strain>
    </source>
</reference>
<accession>A0ABT8XLF0</accession>
<keyword evidence="3" id="KW-1185">Reference proteome</keyword>
<dbReference type="EMBL" id="WHSC02000013">
    <property type="protein sequence ID" value="MDO6124530.1"/>
    <property type="molecule type" value="Genomic_DNA"/>
</dbReference>
<dbReference type="InterPro" id="IPR001466">
    <property type="entry name" value="Beta-lactam-related"/>
</dbReference>